<dbReference type="GO" id="GO:0015937">
    <property type="term" value="P:coenzyme A biosynthetic process"/>
    <property type="evidence" value="ECO:0007669"/>
    <property type="project" value="InterPro"/>
</dbReference>
<accession>A0A6J6D4D1</accession>
<evidence type="ECO:0000256" key="1">
    <source>
        <dbReference type="ARBA" id="ARBA00022741"/>
    </source>
</evidence>
<proteinExistence type="inferred from homology"/>
<evidence type="ECO:0000256" key="2">
    <source>
        <dbReference type="ARBA" id="ARBA00022840"/>
    </source>
</evidence>
<evidence type="ECO:0000313" key="4">
    <source>
        <dbReference type="EMBL" id="CAB4801931.1"/>
    </source>
</evidence>
<dbReference type="NCBIfam" id="TIGR00152">
    <property type="entry name" value="dephospho-CoA kinase"/>
    <property type="match status" value="1"/>
</dbReference>
<dbReference type="GO" id="GO:0005524">
    <property type="term" value="F:ATP binding"/>
    <property type="evidence" value="ECO:0007669"/>
    <property type="project" value="UniProtKB-KW"/>
</dbReference>
<evidence type="ECO:0000313" key="5">
    <source>
        <dbReference type="EMBL" id="CAB4849031.1"/>
    </source>
</evidence>
<evidence type="ECO:0000313" key="3">
    <source>
        <dbReference type="EMBL" id="CAB4558216.1"/>
    </source>
</evidence>
<sequence>MLIVALTGGIGSGKSTAGSTFENLGALVIDSDQLAREVIERGTPGFDQIIQEFGDGILKNGEIDRSALAAIVFEDPALLFKLESITHPLIRKAFQNYVTRAPKDAVVINQIPLLVESDHNYKFDLVITVSAKQELRKERLLARGLSDAEIARRMAAQATDLQREAIADFVINNDGDEASLISEIERIWQKLQIINKAK</sequence>
<gene>
    <name evidence="3" type="ORF">UFOPK1509_00727</name>
    <name evidence="4" type="ORF">UFOPK3120_00036</name>
    <name evidence="5" type="ORF">UFOPK3282_00455</name>
    <name evidence="6" type="ORF">UFOPK3935_00450</name>
    <name evidence="7" type="ORF">UFOPK4442_00257</name>
</gene>
<dbReference type="NCBIfam" id="NF002879">
    <property type="entry name" value="PRK03333.1"/>
    <property type="match status" value="1"/>
</dbReference>
<dbReference type="EMBL" id="CAFBJG010000031">
    <property type="protein sequence ID" value="CAB4849031.1"/>
    <property type="molecule type" value="Genomic_DNA"/>
</dbReference>
<dbReference type="Gene3D" id="3.40.50.300">
    <property type="entry name" value="P-loop containing nucleotide triphosphate hydrolases"/>
    <property type="match status" value="1"/>
</dbReference>
<dbReference type="EMBL" id="CAFAAW010000002">
    <property type="protein sequence ID" value="CAB4801931.1"/>
    <property type="molecule type" value="Genomic_DNA"/>
</dbReference>
<dbReference type="EMBL" id="CAFBSA010000026">
    <property type="protein sequence ID" value="CAB5144433.1"/>
    <property type="molecule type" value="Genomic_DNA"/>
</dbReference>
<dbReference type="HAMAP" id="MF_00376">
    <property type="entry name" value="Dephospho_CoA_kinase"/>
    <property type="match status" value="1"/>
</dbReference>
<dbReference type="Pfam" id="PF01121">
    <property type="entry name" value="CoaE"/>
    <property type="match status" value="1"/>
</dbReference>
<dbReference type="GO" id="GO:0004140">
    <property type="term" value="F:dephospho-CoA kinase activity"/>
    <property type="evidence" value="ECO:0007669"/>
    <property type="project" value="InterPro"/>
</dbReference>
<reference evidence="3" key="1">
    <citation type="submission" date="2020-05" db="EMBL/GenBank/DDBJ databases">
        <authorList>
            <person name="Chiriac C."/>
            <person name="Salcher M."/>
            <person name="Ghai R."/>
            <person name="Kavagutti S V."/>
        </authorList>
    </citation>
    <scope>NUCLEOTIDE SEQUENCE</scope>
</reference>
<evidence type="ECO:0000313" key="6">
    <source>
        <dbReference type="EMBL" id="CAB4976324.1"/>
    </source>
</evidence>
<organism evidence="3">
    <name type="scientific">freshwater metagenome</name>
    <dbReference type="NCBI Taxonomy" id="449393"/>
    <lineage>
        <taxon>unclassified sequences</taxon>
        <taxon>metagenomes</taxon>
        <taxon>ecological metagenomes</taxon>
    </lineage>
</organism>
<dbReference type="PANTHER" id="PTHR10695">
    <property type="entry name" value="DEPHOSPHO-COA KINASE-RELATED"/>
    <property type="match status" value="1"/>
</dbReference>
<dbReference type="SUPFAM" id="SSF52540">
    <property type="entry name" value="P-loop containing nucleoside triphosphate hydrolases"/>
    <property type="match status" value="1"/>
</dbReference>
<dbReference type="EMBL" id="CAFBOH010000037">
    <property type="protein sequence ID" value="CAB4976324.1"/>
    <property type="molecule type" value="Genomic_DNA"/>
</dbReference>
<dbReference type="PANTHER" id="PTHR10695:SF46">
    <property type="entry name" value="BIFUNCTIONAL COENZYME A SYNTHASE-RELATED"/>
    <property type="match status" value="1"/>
</dbReference>
<evidence type="ECO:0000313" key="7">
    <source>
        <dbReference type="EMBL" id="CAB5144433.1"/>
    </source>
</evidence>
<dbReference type="PROSITE" id="PS51219">
    <property type="entry name" value="DPCK"/>
    <property type="match status" value="1"/>
</dbReference>
<name>A0A6J6D4D1_9ZZZZ</name>
<dbReference type="AlphaFoldDB" id="A0A6J6D4D1"/>
<keyword evidence="1" id="KW-0547">Nucleotide-binding</keyword>
<protein>
    <submittedName>
        <fullName evidence="3">Unannotated protein</fullName>
    </submittedName>
</protein>
<dbReference type="InterPro" id="IPR027417">
    <property type="entry name" value="P-loop_NTPase"/>
</dbReference>
<dbReference type="CDD" id="cd02022">
    <property type="entry name" value="DPCK"/>
    <property type="match status" value="1"/>
</dbReference>
<dbReference type="InterPro" id="IPR001977">
    <property type="entry name" value="Depp_CoAkinase"/>
</dbReference>
<dbReference type="EMBL" id="CAEZSY010000109">
    <property type="protein sequence ID" value="CAB4558216.1"/>
    <property type="molecule type" value="Genomic_DNA"/>
</dbReference>
<keyword evidence="2" id="KW-0067">ATP-binding</keyword>